<dbReference type="AlphaFoldDB" id="A0A852ZWL6"/>
<sequence length="72" mass="7889">MTISARDIYDQVIGLRDDVRSLVQSNVEVDSALADHEDRLRAIERWKYSIPAAVVTSLVTAVVTFIRGTGGA</sequence>
<protein>
    <submittedName>
        <fullName evidence="2">Uncharacterized protein</fullName>
    </submittedName>
</protein>
<feature type="transmembrane region" description="Helical" evidence="1">
    <location>
        <begin position="48"/>
        <end position="66"/>
    </location>
</feature>
<dbReference type="RefSeq" id="WP_312892617.1">
    <property type="nucleotide sequence ID" value="NZ_JACBZD010000001.1"/>
</dbReference>
<dbReference type="EMBL" id="JACBZD010000001">
    <property type="protein sequence ID" value="NYI06077.1"/>
    <property type="molecule type" value="Genomic_DNA"/>
</dbReference>
<organism evidence="2 3">
    <name type="scientific">Allostreptomyces psammosilenae</name>
    <dbReference type="NCBI Taxonomy" id="1892865"/>
    <lineage>
        <taxon>Bacteria</taxon>
        <taxon>Bacillati</taxon>
        <taxon>Actinomycetota</taxon>
        <taxon>Actinomycetes</taxon>
        <taxon>Kitasatosporales</taxon>
        <taxon>Streptomycetaceae</taxon>
        <taxon>Allostreptomyces</taxon>
    </lineage>
</organism>
<keyword evidence="3" id="KW-1185">Reference proteome</keyword>
<name>A0A852ZWL6_9ACTN</name>
<keyword evidence="1" id="KW-1133">Transmembrane helix</keyword>
<evidence type="ECO:0000313" key="3">
    <source>
        <dbReference type="Proteomes" id="UP000567795"/>
    </source>
</evidence>
<proteinExistence type="predicted"/>
<comment type="caution">
    <text evidence="2">The sequence shown here is derived from an EMBL/GenBank/DDBJ whole genome shotgun (WGS) entry which is preliminary data.</text>
</comment>
<evidence type="ECO:0000256" key="1">
    <source>
        <dbReference type="SAM" id="Phobius"/>
    </source>
</evidence>
<keyword evidence="1" id="KW-0812">Transmembrane</keyword>
<accession>A0A852ZWL6</accession>
<dbReference type="Proteomes" id="UP000567795">
    <property type="component" value="Unassembled WGS sequence"/>
</dbReference>
<gene>
    <name evidence="2" type="ORF">FHU37_003020</name>
</gene>
<reference evidence="2 3" key="1">
    <citation type="submission" date="2020-07" db="EMBL/GenBank/DDBJ databases">
        <title>Sequencing the genomes of 1000 actinobacteria strains.</title>
        <authorList>
            <person name="Klenk H.-P."/>
        </authorList>
    </citation>
    <scope>NUCLEOTIDE SEQUENCE [LARGE SCALE GENOMIC DNA]</scope>
    <source>
        <strain evidence="2 3">DSM 42178</strain>
    </source>
</reference>
<evidence type="ECO:0000313" key="2">
    <source>
        <dbReference type="EMBL" id="NYI06077.1"/>
    </source>
</evidence>
<keyword evidence="1" id="KW-0472">Membrane</keyword>